<accession>A0A369CJU5</accession>
<dbReference type="AlphaFoldDB" id="A0A369CJU5"/>
<proteinExistence type="predicted"/>
<dbReference type="Pfam" id="PF00027">
    <property type="entry name" value="cNMP_binding"/>
    <property type="match status" value="1"/>
</dbReference>
<evidence type="ECO:0000313" key="7">
    <source>
        <dbReference type="Proteomes" id="UP000252707"/>
    </source>
</evidence>
<dbReference type="Pfam" id="PF13545">
    <property type="entry name" value="HTH_Crp_2"/>
    <property type="match status" value="1"/>
</dbReference>
<dbReference type="OrthoDB" id="9777588at2"/>
<dbReference type="SUPFAM" id="SSF51206">
    <property type="entry name" value="cAMP-binding domain-like"/>
    <property type="match status" value="1"/>
</dbReference>
<feature type="domain" description="Cyclic nucleotide-binding" evidence="4">
    <location>
        <begin position="16"/>
        <end position="120"/>
    </location>
</feature>
<dbReference type="GO" id="GO:0003700">
    <property type="term" value="F:DNA-binding transcription factor activity"/>
    <property type="evidence" value="ECO:0007669"/>
    <property type="project" value="TreeGrafter"/>
</dbReference>
<dbReference type="InterPro" id="IPR012318">
    <property type="entry name" value="HTH_CRP"/>
</dbReference>
<dbReference type="CDD" id="cd00038">
    <property type="entry name" value="CAP_ED"/>
    <property type="match status" value="1"/>
</dbReference>
<evidence type="ECO:0000259" key="5">
    <source>
        <dbReference type="PROSITE" id="PS51063"/>
    </source>
</evidence>
<evidence type="ECO:0000256" key="1">
    <source>
        <dbReference type="ARBA" id="ARBA00023015"/>
    </source>
</evidence>
<dbReference type="GO" id="GO:0005829">
    <property type="term" value="C:cytosol"/>
    <property type="evidence" value="ECO:0007669"/>
    <property type="project" value="TreeGrafter"/>
</dbReference>
<dbReference type="InterPro" id="IPR018490">
    <property type="entry name" value="cNMP-bd_dom_sf"/>
</dbReference>
<evidence type="ECO:0000259" key="4">
    <source>
        <dbReference type="PROSITE" id="PS50042"/>
    </source>
</evidence>
<name>A0A369CJU5_9GAMM</name>
<dbReference type="EMBL" id="QPJY01000001">
    <property type="protein sequence ID" value="RCX32966.1"/>
    <property type="molecule type" value="Genomic_DNA"/>
</dbReference>
<keyword evidence="1" id="KW-0805">Transcription regulation</keyword>
<keyword evidence="2" id="KW-0238">DNA-binding</keyword>
<evidence type="ECO:0000256" key="3">
    <source>
        <dbReference type="ARBA" id="ARBA00023163"/>
    </source>
</evidence>
<protein>
    <submittedName>
        <fullName evidence="6">CRP-like cAMP-binding protein</fullName>
    </submittedName>
</protein>
<dbReference type="InterPro" id="IPR000595">
    <property type="entry name" value="cNMP-bd_dom"/>
</dbReference>
<gene>
    <name evidence="6" type="ORF">DFQ59_101264</name>
</gene>
<dbReference type="InterPro" id="IPR014710">
    <property type="entry name" value="RmlC-like_jellyroll"/>
</dbReference>
<dbReference type="PROSITE" id="PS50042">
    <property type="entry name" value="CNMP_BINDING_3"/>
    <property type="match status" value="1"/>
</dbReference>
<evidence type="ECO:0000256" key="2">
    <source>
        <dbReference type="ARBA" id="ARBA00023125"/>
    </source>
</evidence>
<sequence>MQNHTADIEDLKHIHLFASLDPRQLERVQRSMVVLHLEESQTLFEQGQRAERFYYVSEGQMKLFLLSPNGDEKVVEIIKAGHTFAEAVMFMETHRYPVTSQAIMPTTLLSFDSNVYLALLRESPATCLRLLGGMSMRLHWRIKEIDELTLQNATYRLVHFLIHELPPELEAGEADLRLDTPKNIIASRLSIKPETFSRILQSLARDGLLQVEGATVHILDVQRLRNYSAG</sequence>
<dbReference type="Gene3D" id="2.60.120.10">
    <property type="entry name" value="Jelly Rolls"/>
    <property type="match status" value="1"/>
</dbReference>
<reference evidence="6 7" key="1">
    <citation type="submission" date="2018-07" db="EMBL/GenBank/DDBJ databases">
        <title>Genomic Encyclopedia of Type Strains, Phase IV (KMG-IV): sequencing the most valuable type-strain genomes for metagenomic binning, comparative biology and taxonomic classification.</title>
        <authorList>
            <person name="Goeker M."/>
        </authorList>
    </citation>
    <scope>NUCLEOTIDE SEQUENCE [LARGE SCALE GENOMIC DNA]</scope>
    <source>
        <strain evidence="6 7">DSM 26407</strain>
    </source>
</reference>
<dbReference type="PANTHER" id="PTHR24567">
    <property type="entry name" value="CRP FAMILY TRANSCRIPTIONAL REGULATORY PROTEIN"/>
    <property type="match status" value="1"/>
</dbReference>
<dbReference type="SMART" id="SM00419">
    <property type="entry name" value="HTH_CRP"/>
    <property type="match status" value="1"/>
</dbReference>
<dbReference type="SUPFAM" id="SSF46785">
    <property type="entry name" value="Winged helix' DNA-binding domain"/>
    <property type="match status" value="1"/>
</dbReference>
<keyword evidence="3" id="KW-0804">Transcription</keyword>
<dbReference type="InterPro" id="IPR050397">
    <property type="entry name" value="Env_Response_Regulators"/>
</dbReference>
<organism evidence="6 7">
    <name type="scientific">Thioalbus denitrificans</name>
    <dbReference type="NCBI Taxonomy" id="547122"/>
    <lineage>
        <taxon>Bacteria</taxon>
        <taxon>Pseudomonadati</taxon>
        <taxon>Pseudomonadota</taxon>
        <taxon>Gammaproteobacteria</taxon>
        <taxon>Chromatiales</taxon>
        <taxon>Ectothiorhodospiraceae</taxon>
        <taxon>Thioalbus</taxon>
    </lineage>
</organism>
<dbReference type="Gene3D" id="1.10.10.10">
    <property type="entry name" value="Winged helix-like DNA-binding domain superfamily/Winged helix DNA-binding domain"/>
    <property type="match status" value="1"/>
</dbReference>
<dbReference type="Proteomes" id="UP000252707">
    <property type="component" value="Unassembled WGS sequence"/>
</dbReference>
<dbReference type="PROSITE" id="PS51063">
    <property type="entry name" value="HTH_CRP_2"/>
    <property type="match status" value="1"/>
</dbReference>
<dbReference type="GO" id="GO:0003677">
    <property type="term" value="F:DNA binding"/>
    <property type="evidence" value="ECO:0007669"/>
    <property type="project" value="UniProtKB-KW"/>
</dbReference>
<feature type="domain" description="HTH crp-type" evidence="5">
    <location>
        <begin position="151"/>
        <end position="222"/>
    </location>
</feature>
<dbReference type="SMART" id="SM00100">
    <property type="entry name" value="cNMP"/>
    <property type="match status" value="1"/>
</dbReference>
<dbReference type="PANTHER" id="PTHR24567:SF68">
    <property type="entry name" value="DNA-BINDING TRANSCRIPTIONAL DUAL REGULATOR CRP"/>
    <property type="match status" value="1"/>
</dbReference>
<dbReference type="RefSeq" id="WP_114277859.1">
    <property type="nucleotide sequence ID" value="NZ_QPJY01000001.1"/>
</dbReference>
<keyword evidence="7" id="KW-1185">Reference proteome</keyword>
<dbReference type="InterPro" id="IPR036390">
    <property type="entry name" value="WH_DNA-bd_sf"/>
</dbReference>
<dbReference type="InterPro" id="IPR036388">
    <property type="entry name" value="WH-like_DNA-bd_sf"/>
</dbReference>
<comment type="caution">
    <text evidence="6">The sequence shown here is derived from an EMBL/GenBank/DDBJ whole genome shotgun (WGS) entry which is preliminary data.</text>
</comment>
<evidence type="ECO:0000313" key="6">
    <source>
        <dbReference type="EMBL" id="RCX32966.1"/>
    </source>
</evidence>